<keyword evidence="2" id="KW-1185">Reference proteome</keyword>
<evidence type="ECO:0000313" key="2">
    <source>
        <dbReference type="Proteomes" id="UP000316425"/>
    </source>
</evidence>
<dbReference type="NCBIfam" id="NF046065">
    <property type="entry name" value="MtxRegRemB"/>
    <property type="match status" value="1"/>
</dbReference>
<gene>
    <name evidence="1" type="ORF">FPQ13_09525</name>
</gene>
<evidence type="ECO:0000313" key="1">
    <source>
        <dbReference type="EMBL" id="TSJ63432.1"/>
    </source>
</evidence>
<dbReference type="AlphaFoldDB" id="A0A556PGA2"/>
<dbReference type="Proteomes" id="UP000316425">
    <property type="component" value="Unassembled WGS sequence"/>
</dbReference>
<dbReference type="OrthoDB" id="9811390at2"/>
<dbReference type="InterPro" id="IPR007169">
    <property type="entry name" value="RemA-like"/>
</dbReference>
<dbReference type="Pfam" id="PF04025">
    <property type="entry name" value="RemA-like"/>
    <property type="match status" value="1"/>
</dbReference>
<dbReference type="RefSeq" id="WP_144089112.1">
    <property type="nucleotide sequence ID" value="NZ_VMHE01000017.1"/>
</dbReference>
<comment type="caution">
    <text evidence="1">The sequence shown here is derived from an EMBL/GenBank/DDBJ whole genome shotgun (WGS) entry which is preliminary data.</text>
</comment>
<name>A0A556PGA2_9BACI</name>
<organism evidence="1 2">
    <name type="scientific">Allobacillus salarius</name>
    <dbReference type="NCBI Taxonomy" id="1955272"/>
    <lineage>
        <taxon>Bacteria</taxon>
        <taxon>Bacillati</taxon>
        <taxon>Bacillota</taxon>
        <taxon>Bacilli</taxon>
        <taxon>Bacillales</taxon>
        <taxon>Bacillaceae</taxon>
        <taxon>Allobacillus</taxon>
    </lineage>
</organism>
<proteinExistence type="predicted"/>
<reference evidence="1 2" key="1">
    <citation type="submission" date="2019-07" db="EMBL/GenBank/DDBJ databases">
        <title>Allobacillus sp. nov. SKP isolated from shrimp paste of Euphausiacea.</title>
        <authorList>
            <person name="Kanchanasin P."/>
            <person name="Tanasupawat S."/>
            <person name="Shi W."/>
            <person name="Wu L."/>
            <person name="Ma J."/>
        </authorList>
    </citation>
    <scope>NUCLEOTIDE SEQUENCE [LARGE SCALE GENOMIC DNA]</scope>
    <source>
        <strain evidence="1 2">SKP4-8</strain>
    </source>
</reference>
<sequence length="93" mass="10519">MFVHIGDDNVIRTEEVIAMVDYSLFSSSTIIEEMIYNQRKENNVTDSAYDEAKSIVITVDHIYFSSLSVATLSKRAQIADFLDSVDDVMEDSD</sequence>
<protein>
    <submittedName>
        <fullName evidence="1">DUF370 domain-containing protein</fullName>
    </submittedName>
</protein>
<accession>A0A556PGA2</accession>
<dbReference type="EMBL" id="VMHE01000017">
    <property type="protein sequence ID" value="TSJ63432.1"/>
    <property type="molecule type" value="Genomic_DNA"/>
</dbReference>